<gene>
    <name evidence="1" type="ORF">DSLASN_14940</name>
</gene>
<accession>A0ABN6F003</accession>
<keyword evidence="2" id="KW-1185">Reference proteome</keyword>
<proteinExistence type="predicted"/>
<evidence type="ECO:0000313" key="1">
    <source>
        <dbReference type="EMBL" id="BCS95862.1"/>
    </source>
</evidence>
<name>A0ABN6F003_9BACT</name>
<dbReference type="EMBL" id="AP024488">
    <property type="protein sequence ID" value="BCS95862.1"/>
    <property type="molecule type" value="Genomic_DNA"/>
</dbReference>
<sequence>MEELKANYLTSIYEDCRIFLEGIELFISRDYPKFWTNMEAGRPLTNEEIKRYTRELKYFEGQLDALYEEFISYAGTSANKKAGGQEKVKALEAKIYQILAYAYMRTGDFAMSYALMANEKIVAQDVTIPLMDIEGKQKTFRLTRDLKNLHSLISANLNTIELRMKYFFPTDLEAINAYLKVNSYSQLNPVNVTFLSYYDKAFLELGENTNDIIHFSEIIHFFNQIKYNNAFSQGTSDTIGQERVYRLPIIKGEYGMDLKDSTILGAVSSDNRVLSLERLCRYKGFTRTDFRTLKVEEKQNIKNKATVDKELYISRADGDPAGHLNDGARMEYFGNVPKDGKLVEGTPLRYGTYSLFEGTQFLGIIELVPCYKGQPCTKRNSDKAVTEVKVYNHELTFYEDTLDFIRMNTRMYGKMGTVTRPEANEIHIGRGCASGKK</sequence>
<dbReference type="Proteomes" id="UP001320148">
    <property type="component" value="Chromosome"/>
</dbReference>
<evidence type="ECO:0000313" key="2">
    <source>
        <dbReference type="Proteomes" id="UP001320148"/>
    </source>
</evidence>
<reference evidence="1 2" key="1">
    <citation type="submission" date="2021-02" db="EMBL/GenBank/DDBJ databases">
        <title>Complete genome of Desulfoluna sp. strain ASN36.</title>
        <authorList>
            <person name="Takahashi A."/>
            <person name="Kojima H."/>
            <person name="Fukui M."/>
        </authorList>
    </citation>
    <scope>NUCLEOTIDE SEQUENCE [LARGE SCALE GENOMIC DNA]</scope>
    <source>
        <strain evidence="1 2">ASN36</strain>
    </source>
</reference>
<protein>
    <submittedName>
        <fullName evidence="1">Uncharacterized protein</fullName>
    </submittedName>
</protein>
<organism evidence="1 2">
    <name type="scientific">Desulfoluna limicola</name>
    <dbReference type="NCBI Taxonomy" id="2810562"/>
    <lineage>
        <taxon>Bacteria</taxon>
        <taxon>Pseudomonadati</taxon>
        <taxon>Thermodesulfobacteriota</taxon>
        <taxon>Desulfobacteria</taxon>
        <taxon>Desulfobacterales</taxon>
        <taxon>Desulfolunaceae</taxon>
        <taxon>Desulfoluna</taxon>
    </lineage>
</organism>